<evidence type="ECO:0000259" key="2">
    <source>
        <dbReference type="Pfam" id="PF20419"/>
    </source>
</evidence>
<dbReference type="SUPFAM" id="SSF49899">
    <property type="entry name" value="Concanavalin A-like lectins/glucanases"/>
    <property type="match status" value="1"/>
</dbReference>
<comment type="caution">
    <text evidence="3">The sequence shown here is derived from an EMBL/GenBank/DDBJ whole genome shotgun (WGS) entry which is preliminary data.</text>
</comment>
<keyword evidence="1" id="KW-0732">Signal</keyword>
<dbReference type="Gene3D" id="2.60.120.200">
    <property type="match status" value="1"/>
</dbReference>
<protein>
    <submittedName>
        <fullName evidence="3">MSHA biogenesis protein MshQ</fullName>
    </submittedName>
</protein>
<organism evidence="3 4">
    <name type="scientific">Shewanella carassii</name>
    <dbReference type="NCBI Taxonomy" id="1987584"/>
    <lineage>
        <taxon>Bacteria</taxon>
        <taxon>Pseudomonadati</taxon>
        <taxon>Pseudomonadota</taxon>
        <taxon>Gammaproteobacteria</taxon>
        <taxon>Alteromonadales</taxon>
        <taxon>Shewanellaceae</taxon>
        <taxon>Shewanella</taxon>
    </lineage>
</organism>
<dbReference type="EMBL" id="BMKO01000012">
    <property type="protein sequence ID" value="GGE91571.1"/>
    <property type="molecule type" value="Genomic_DNA"/>
</dbReference>
<feature type="domain" description="DUF6701" evidence="2">
    <location>
        <begin position="550"/>
        <end position="1150"/>
    </location>
</feature>
<evidence type="ECO:0000313" key="4">
    <source>
        <dbReference type="Proteomes" id="UP000606498"/>
    </source>
</evidence>
<dbReference type="InterPro" id="IPR035665">
    <property type="entry name" value="VcfQ_lectin"/>
</dbReference>
<feature type="chain" id="PRO_5047478307" evidence="1">
    <location>
        <begin position="23"/>
        <end position="1151"/>
    </location>
</feature>
<sequence>MNSRILLLLGILLGAWPMAAFAVPLCSDIFTDPPSGNHLNDGFVPPPNLPPTRGVLHCPYNGTFCSQPLAAGDINFSHGSFFHGRFLYPTTTTTRFYFDSLTLNNATLNPGGKAENLIIYVRGSLDITGQNTVNAIIYVAGSVKVAGGASISGALASGGALDIKGNSDVNIDLGAVEEADFGGMCSNEPTPVLGCFSDDFRAASLSMDDWATKVLGYSVTPHIVDGRLRLTQARGNQATSSTYQRLFPAEGNLVTVEFDYYSWSPQSGTGGDGVAVILSDAAVTPQPGSFGGALGYAQRNDGTPGFAGGWLGVALDEYGNFSNPIEGRVGGPGFRRQSVSIRGAEAGAYRYLNGTGAYITPRIDVRGTQYPAPGHRYKLTLDSRRVGTTMVSVERDIGNGYQKLVDSFNVRRFWGQSRVPEDFYLSFTGSTGDAYNNHEIDNFKVCALESKPVGEQVHHFEFDYSASPFTCRAEPITLRACKNASCSQLFTGTVTANLSPNPVGNGRWLPASSVTFNGGSTQIQLQKFDLWPLTLGVSSSTPATRPGSDTLCRSSNGPLSTAACRLSFASSGFIFEVADKLANKPETSVLVKAMKSDGTAQCVPAFANTYKTLAFWSEPLSAVVGSPKVALKQTGAWRWQEIGNNQTIAMPLTLAFDSQGQSRIDVNYPDAGRVELNALYRGSSRGGDAGLVMHGADDFVSFPLGFCVEAEQYCQAADASCAPFRRAQENFPLSISAKAWSEYGNTNLCNNPTTPSYQQAGLSLWHKLIAPASGQAGELQLQQYDHLRQQTPENNRLAQAVSEVGVFEFGVTAPLPYEGSMAFPSLVGSRYWQGPSGKTATPVGRFVPAFFRVDDANLLPACYGFSYMDQPFDVRYSVSALSLDRQLTRNYFGDFAKAYSRYQAANQLDGVALDSRVFGGEIFADSWNQGQAAFRGQLKFARKGPLQADGPFPLLDIGLEVRDPDKIAKLLDSDMQSNFIGDCAVGGNCSAVRLGSQQMRHGRLALENTFGPENQTLNMAARTEYWDGSGWRLNDLDNCSVFNTSLESQLDLPALGYQFEPGLSAGQYVSRFSYSGNYVRAERGEFELLWRALGSSAYRGKVTAPLKVPEWLQWYWNWNGLNDGALSDPRASVFFGRYRGNDRIISWREVN</sequence>
<dbReference type="InterPro" id="IPR013320">
    <property type="entry name" value="ConA-like_dom_sf"/>
</dbReference>
<reference evidence="4" key="1">
    <citation type="journal article" date="2019" name="Int. J. Syst. Evol. Microbiol.">
        <title>The Global Catalogue of Microorganisms (GCM) 10K type strain sequencing project: providing services to taxonomists for standard genome sequencing and annotation.</title>
        <authorList>
            <consortium name="The Broad Institute Genomics Platform"/>
            <consortium name="The Broad Institute Genome Sequencing Center for Infectious Disease"/>
            <person name="Wu L."/>
            <person name="Ma J."/>
        </authorList>
    </citation>
    <scope>NUCLEOTIDE SEQUENCE [LARGE SCALE GENOMIC DNA]</scope>
    <source>
        <strain evidence="4">CGMCC 1.16033</strain>
    </source>
</reference>
<name>A0ABQ1TFI5_9GAMM</name>
<evidence type="ECO:0000313" key="3">
    <source>
        <dbReference type="EMBL" id="GGE91571.1"/>
    </source>
</evidence>
<evidence type="ECO:0000256" key="1">
    <source>
        <dbReference type="SAM" id="SignalP"/>
    </source>
</evidence>
<keyword evidence="4" id="KW-1185">Reference proteome</keyword>
<dbReference type="Pfam" id="PF20419">
    <property type="entry name" value="DUF6701"/>
    <property type="match status" value="1"/>
</dbReference>
<gene>
    <name evidence="3" type="primary">mshQ</name>
    <name evidence="3" type="ORF">GCM10011520_34930</name>
</gene>
<dbReference type="InterPro" id="IPR046524">
    <property type="entry name" value="DUF6701"/>
</dbReference>
<dbReference type="CDD" id="cd06900">
    <property type="entry name" value="lectin_VcfQ"/>
    <property type="match status" value="1"/>
</dbReference>
<dbReference type="RefSeq" id="WP_100141883.1">
    <property type="nucleotide sequence ID" value="NZ_BMKO01000012.1"/>
</dbReference>
<accession>A0ABQ1TFI5</accession>
<dbReference type="Proteomes" id="UP000606498">
    <property type="component" value="Unassembled WGS sequence"/>
</dbReference>
<proteinExistence type="predicted"/>
<feature type="signal peptide" evidence="1">
    <location>
        <begin position="1"/>
        <end position="22"/>
    </location>
</feature>